<dbReference type="AlphaFoldDB" id="A0A0F9SH20"/>
<dbReference type="SUPFAM" id="SSF53335">
    <property type="entry name" value="S-adenosyl-L-methionine-dependent methyltransferases"/>
    <property type="match status" value="1"/>
</dbReference>
<dbReference type="InterPro" id="IPR029063">
    <property type="entry name" value="SAM-dependent_MTases_sf"/>
</dbReference>
<dbReference type="Gene3D" id="3.40.50.150">
    <property type="entry name" value="Vaccinia Virus protein VP39"/>
    <property type="match status" value="1"/>
</dbReference>
<comment type="caution">
    <text evidence="1">The sequence shown here is derived from an EMBL/GenBank/DDBJ whole genome shotgun (WGS) entry which is preliminary data.</text>
</comment>
<reference evidence="1" key="1">
    <citation type="journal article" date="2015" name="Nature">
        <title>Complex archaea that bridge the gap between prokaryotes and eukaryotes.</title>
        <authorList>
            <person name="Spang A."/>
            <person name="Saw J.H."/>
            <person name="Jorgensen S.L."/>
            <person name="Zaremba-Niedzwiedzka K."/>
            <person name="Martijn J."/>
            <person name="Lind A.E."/>
            <person name="van Eijk R."/>
            <person name="Schleper C."/>
            <person name="Guy L."/>
            <person name="Ettema T.J."/>
        </authorList>
    </citation>
    <scope>NUCLEOTIDE SEQUENCE</scope>
</reference>
<organism evidence="1">
    <name type="scientific">marine sediment metagenome</name>
    <dbReference type="NCBI Taxonomy" id="412755"/>
    <lineage>
        <taxon>unclassified sequences</taxon>
        <taxon>metagenomes</taxon>
        <taxon>ecological metagenomes</taxon>
    </lineage>
</organism>
<proteinExistence type="predicted"/>
<name>A0A0F9SH20_9ZZZZ</name>
<protein>
    <submittedName>
        <fullName evidence="1">Uncharacterized protein</fullName>
    </submittedName>
</protein>
<evidence type="ECO:0000313" key="1">
    <source>
        <dbReference type="EMBL" id="KKN61587.1"/>
    </source>
</evidence>
<dbReference type="EMBL" id="LAZR01000653">
    <property type="protein sequence ID" value="KKN61587.1"/>
    <property type="molecule type" value="Genomic_DNA"/>
</dbReference>
<sequence length="48" mass="5249">MKEGQSVGIGAVLSGERKWTVAQGDCRELLRAMPAESCHLVCTSPPYW</sequence>
<accession>A0A0F9SH20</accession>
<gene>
    <name evidence="1" type="ORF">LCGC14_0520400</name>
</gene>